<dbReference type="InterPro" id="IPR026486">
    <property type="entry name" value="CHP_AF_0576"/>
</dbReference>
<organism evidence="1 2">
    <name type="scientific">Thermococcus gammatolerans (strain DSM 15229 / JCM 11827 / EJ3)</name>
    <dbReference type="NCBI Taxonomy" id="593117"/>
    <lineage>
        <taxon>Archaea</taxon>
        <taxon>Methanobacteriati</taxon>
        <taxon>Methanobacteriota</taxon>
        <taxon>Thermococci</taxon>
        <taxon>Thermococcales</taxon>
        <taxon>Thermococcaceae</taxon>
        <taxon>Thermococcus</taxon>
    </lineage>
</organism>
<evidence type="ECO:0000313" key="2">
    <source>
        <dbReference type="Proteomes" id="UP000001488"/>
    </source>
</evidence>
<gene>
    <name evidence="1" type="ordered locus">TGAM_0021</name>
</gene>
<evidence type="ECO:0000313" key="1">
    <source>
        <dbReference type="EMBL" id="ACS32523.1"/>
    </source>
</evidence>
<keyword evidence="2" id="KW-1185">Reference proteome</keyword>
<dbReference type="EMBL" id="CP001398">
    <property type="protein sequence ID" value="ACS32523.1"/>
    <property type="molecule type" value="Genomic_DNA"/>
</dbReference>
<dbReference type="Proteomes" id="UP000001488">
    <property type="component" value="Chromosome"/>
</dbReference>
<dbReference type="eggNOG" id="arCOG07083">
    <property type="taxonomic scope" value="Archaea"/>
</dbReference>
<dbReference type="KEGG" id="tga:TGAM_0021"/>
<accession>C5A2M1</accession>
<dbReference type="NCBIfam" id="TIGR04140">
    <property type="entry name" value="chp_AF_0576"/>
    <property type="match status" value="1"/>
</dbReference>
<reference evidence="1 2" key="1">
    <citation type="journal article" date="2007" name="Genome Biol.">
        <title>Genome analysis and genome-wide proteomics of Thermococcus gammatolerans, the most radioresistant organism known amongst the Archaea.</title>
        <authorList>
            <person name="Zivanovic Y."/>
            <person name="Armengaud J."/>
            <person name="Lagorce A."/>
            <person name="Leplat C."/>
            <person name="Guerin P."/>
            <person name="Dutertre M."/>
            <person name="Anthouard V."/>
            <person name="Forterre P."/>
            <person name="Wincker P."/>
            <person name="Confalonieri F."/>
        </authorList>
    </citation>
    <scope>NUCLEOTIDE SEQUENCE [LARGE SCALE GENOMIC DNA]</scope>
    <source>
        <strain evidence="2">DSM 15229 / JCM 11827 / EJ3</strain>
    </source>
</reference>
<dbReference type="HOGENOM" id="CLU_195006_0_0_2"/>
<name>C5A2M1_THEGJ</name>
<dbReference type="PATRIC" id="fig|593117.10.peg.22"/>
<dbReference type="STRING" id="593117.TGAM_0021"/>
<proteinExistence type="predicted"/>
<dbReference type="PaxDb" id="593117-TGAM_0021"/>
<protein>
    <recommendedName>
        <fullName evidence="3">TIGR04140 family protein</fullName>
    </recommendedName>
</protein>
<sequence>MFPLIIETAIPFEELEEIRRKSGAEVKLTLLGTIERNGIVLNRVLVEGHPEEIERFMGKLKLARAGG</sequence>
<dbReference type="AlphaFoldDB" id="C5A2M1"/>
<evidence type="ECO:0008006" key="3">
    <source>
        <dbReference type="Google" id="ProtNLM"/>
    </source>
</evidence>